<gene>
    <name evidence="2" type="ORF">AMSG_07980</name>
</gene>
<dbReference type="RefSeq" id="XP_013755740.1">
    <property type="nucleotide sequence ID" value="XM_013900286.1"/>
</dbReference>
<feature type="compositionally biased region" description="Low complexity" evidence="1">
    <location>
        <begin position="671"/>
        <end position="681"/>
    </location>
</feature>
<feature type="region of interest" description="Disordered" evidence="1">
    <location>
        <begin position="650"/>
        <end position="747"/>
    </location>
</feature>
<keyword evidence="3" id="KW-1185">Reference proteome</keyword>
<accession>A0A0L0DHU4</accession>
<sequence>MSPAAFLSPEGSKYVEDKDVDSPLRAVWSPVVSRLASGPLTGVPYERVLETQLRVVAMHMRHGAYELGLDVLKTAVLALARVYSGPLALFSRLYDPVLDTARMFMAALISRSDPSLLTSLTTIVAHPIRVGAALSPDIGTKLVELFAQAGSDLSARTLPVSHPLAGVAEHMHWLAAEIAGSLRLHNAHVERLIAMGDAFVEKALALRAAGSIDPFTAGYQRATSMYNAAWRAAQSHSDAVAPTTLAAAAVSLARVPLLLLAHYSGDFQSTLDRARQLAYFNPHLVPGEQHISLATLVRMADRLANAGCHSHAQSILCFAVQYASLFEALLPQVLPLSDKLERTSQLLYARDPASVLAGKPELGLESYDESESSRAGEATSSEAGGSLDLAATAGLGSSSGRHFLPAEAQWVRNRRIVLALRVLLMTLSERTFGASPFGGPQAESGPGSVLPPFSVLDADEDMVRFVSMLVTQWALALPPSTITFSAVFHHFDTCTELHAALQPRGKAYMLHLYASGLDAFLAFRVRDAFNYFGASPEPFALITGSTLTSRELHPFSGLDSVFVVAHDSSATAYVTGLAQLLATELYNLGETRELTDVNLALLNGSDLDVEMAPGALSPSPADISSPGATFGLPLSLDKVDRTRAPSPAAFVFSQQSDRPGEVGSCPDANDAASSGSCSGSESESEADVALGGRDRARPNSAGSIAELVDAERTSPRSESVSRLSGLSRSLVREPSIGESGRRSRPRSADLTLASLSLGGGGHDVARGLLTFDDERPAGSSEPTTPRLEESANMAGLGQPESTAAEAAAVRLEASFVLHPVLLSGASGGADPSAVDLFEAYRAACEPCMAGALWCEWETGMRSPAGSLLAGFAYPRNSRYLRALAFSVNDLHAAVITPLLLFLPVSAYPVASSYEALGHLARTGAVSSRILGAVQSALGLAWDAAVSRGLKMSLADARISLTGHAGLTEDLVRVAFTVILPLYVLTSSHTAELPPGSGMEAAGSLAATLDEYCSIGVVLWAQITLHEGDAHLAMQQLLYLLQELEAAGTGGARLEAAVRTALSDCYLYRGRYREAESQYERAEQLLEGKLDPHRNITRTAAPHTALLRKIGVGRGDGGEWEPIRGGFVAPSAARRALGGLMDELSVHALDLGHLEPLVKEFFGMTRYHANHGWCQASVEASWMWLLGVERDRTGFASQLAAARAASDASTLGSVLSGVKEAAGRLLPSMMGWASVTPALSHILQLESEASSEVVQAIDSVVRALRFAQLEYLQANAPRKALRATVAAYAEAQRQKQAGRGGSVRDVGSSEVGLVRLLDLLFVELTGVETMRAPMAPASDHSSSLYQEVCFSELAALTIHIVNGSTVLSVAGKKLLFSAMSDALPFALRTRLVAQVCQLREFSELFSAWVDPESSQLRFAARTLGDIEAALMRHSRDTPFLRAGCLAALEAVAAGDAVTTSVVATLVDAMRRRPGDLRLQLFVLRFLVTLGAPEHIEAIDPSLLFSAMRIYPTNEELHLNALTVLSRASPAQLRSSLDPDVVVSSLAHHGESVDGLTKLALMAIGTATPPRAPIAWTRALFDKLTDALNAVMASAESSAMLGELGGMVTSVLEQVESAVQ</sequence>
<name>A0A0L0DHU4_THETB</name>
<evidence type="ECO:0000313" key="3">
    <source>
        <dbReference type="Proteomes" id="UP000054408"/>
    </source>
</evidence>
<dbReference type="GeneID" id="25566776"/>
<proteinExistence type="predicted"/>
<organism evidence="2 3">
    <name type="scientific">Thecamonas trahens ATCC 50062</name>
    <dbReference type="NCBI Taxonomy" id="461836"/>
    <lineage>
        <taxon>Eukaryota</taxon>
        <taxon>Apusozoa</taxon>
        <taxon>Apusomonadida</taxon>
        <taxon>Apusomonadidae</taxon>
        <taxon>Thecamonas</taxon>
    </lineage>
</organism>
<evidence type="ECO:0000256" key="1">
    <source>
        <dbReference type="SAM" id="MobiDB-lite"/>
    </source>
</evidence>
<evidence type="ECO:0000313" key="2">
    <source>
        <dbReference type="EMBL" id="KNC51882.1"/>
    </source>
</evidence>
<reference evidence="2 3" key="1">
    <citation type="submission" date="2010-05" db="EMBL/GenBank/DDBJ databases">
        <title>The Genome Sequence of Thecamonas trahens ATCC 50062.</title>
        <authorList>
            <consortium name="The Broad Institute Genome Sequencing Platform"/>
            <person name="Russ C."/>
            <person name="Cuomo C."/>
            <person name="Shea T."/>
            <person name="Young S.K."/>
            <person name="Zeng Q."/>
            <person name="Koehrsen M."/>
            <person name="Haas B."/>
            <person name="Borodovsky M."/>
            <person name="Guigo R."/>
            <person name="Alvarado L."/>
            <person name="Berlin A."/>
            <person name="Bochicchio J."/>
            <person name="Borenstein D."/>
            <person name="Chapman S."/>
            <person name="Chen Z."/>
            <person name="Freedman E."/>
            <person name="Gellesch M."/>
            <person name="Goldberg J."/>
            <person name="Griggs A."/>
            <person name="Gujja S."/>
            <person name="Heilman E."/>
            <person name="Heiman D."/>
            <person name="Hepburn T."/>
            <person name="Howarth C."/>
            <person name="Jen D."/>
            <person name="Larson L."/>
            <person name="Mehta T."/>
            <person name="Park D."/>
            <person name="Pearson M."/>
            <person name="Roberts A."/>
            <person name="Saif S."/>
            <person name="Shenoy N."/>
            <person name="Sisk P."/>
            <person name="Stolte C."/>
            <person name="Sykes S."/>
            <person name="Thomson T."/>
            <person name="Walk T."/>
            <person name="White J."/>
            <person name="Yandava C."/>
            <person name="Burger G."/>
            <person name="Gray M.W."/>
            <person name="Holland P.W.H."/>
            <person name="King N."/>
            <person name="Lang F.B.F."/>
            <person name="Roger A.J."/>
            <person name="Ruiz-Trillo I."/>
            <person name="Lander E."/>
            <person name="Nusbaum C."/>
        </authorList>
    </citation>
    <scope>NUCLEOTIDE SEQUENCE [LARGE SCALE GENOMIC DNA]</scope>
    <source>
        <strain evidence="2 3">ATCC 50062</strain>
    </source>
</reference>
<dbReference type="EMBL" id="GL349470">
    <property type="protein sequence ID" value="KNC51882.1"/>
    <property type="molecule type" value="Genomic_DNA"/>
</dbReference>
<feature type="region of interest" description="Disordered" evidence="1">
    <location>
        <begin position="772"/>
        <end position="791"/>
    </location>
</feature>
<dbReference type="Proteomes" id="UP000054408">
    <property type="component" value="Unassembled WGS sequence"/>
</dbReference>
<feature type="compositionally biased region" description="Low complexity" evidence="1">
    <location>
        <begin position="716"/>
        <end position="733"/>
    </location>
</feature>
<protein>
    <submittedName>
        <fullName evidence="2">Uncharacterized protein</fullName>
    </submittedName>
</protein>